<evidence type="ECO:0000313" key="3">
    <source>
        <dbReference type="Proteomes" id="UP000515369"/>
    </source>
</evidence>
<dbReference type="EMBL" id="CP059732">
    <property type="protein sequence ID" value="QMW01440.1"/>
    <property type="molecule type" value="Genomic_DNA"/>
</dbReference>
<dbReference type="InterPro" id="IPR036388">
    <property type="entry name" value="WH-like_DNA-bd_sf"/>
</dbReference>
<accession>A0A7G5GRE8</accession>
<dbReference type="SMART" id="SM00347">
    <property type="entry name" value="HTH_MARR"/>
    <property type="match status" value="1"/>
</dbReference>
<evidence type="ECO:0000313" key="2">
    <source>
        <dbReference type="EMBL" id="QMW01440.1"/>
    </source>
</evidence>
<dbReference type="PROSITE" id="PS50995">
    <property type="entry name" value="HTH_MARR_2"/>
    <property type="match status" value="1"/>
</dbReference>
<reference evidence="2 3" key="1">
    <citation type="submission" date="2020-07" db="EMBL/GenBank/DDBJ databases">
        <title>Spirosoma foliorum sp. nov., isolated from the leaves on the Nejang mountain Korea, Republic of.</title>
        <authorList>
            <person name="Ho H."/>
            <person name="Lee Y.-J."/>
            <person name="Nurcahyanto D.-A."/>
            <person name="Kim S.-G."/>
        </authorList>
    </citation>
    <scope>NUCLEOTIDE SEQUENCE [LARGE SCALE GENOMIC DNA]</scope>
    <source>
        <strain evidence="2 3">PL0136</strain>
    </source>
</reference>
<dbReference type="RefSeq" id="WP_182458722.1">
    <property type="nucleotide sequence ID" value="NZ_CP059732.1"/>
</dbReference>
<name>A0A7G5GRE8_9BACT</name>
<dbReference type="Gene3D" id="1.10.10.10">
    <property type="entry name" value="Winged helix-like DNA-binding domain superfamily/Winged helix DNA-binding domain"/>
    <property type="match status" value="1"/>
</dbReference>
<protein>
    <submittedName>
        <fullName evidence="2">MarR family transcriptional regulator</fullName>
    </submittedName>
</protein>
<feature type="domain" description="HTH marR-type" evidence="1">
    <location>
        <begin position="59"/>
        <end position="196"/>
    </location>
</feature>
<dbReference type="InterPro" id="IPR000835">
    <property type="entry name" value="HTH_MarR-typ"/>
</dbReference>
<dbReference type="Proteomes" id="UP000515369">
    <property type="component" value="Chromosome"/>
</dbReference>
<dbReference type="Pfam" id="PF01047">
    <property type="entry name" value="MarR"/>
    <property type="match status" value="1"/>
</dbReference>
<sequence>MHQLIALLQELLPQLEAYVQATDKPQLNSFAAWLHRRTDSRELPADEHLTHEPAYFRRLSPLTQLVPLANRIHYFTQLRAQQLLADLEPIRTQRDYVVLAIIVNNETPTKSDIAAISLLEMSTITEITRRLTQANLVDEAPDALDRRTRRLKATSQGEQLYKTASGRMEQLAPDVYEPLSVPERAELRRLLTIVNNAHTADLLRKNN</sequence>
<dbReference type="GO" id="GO:0003700">
    <property type="term" value="F:DNA-binding transcription factor activity"/>
    <property type="evidence" value="ECO:0007669"/>
    <property type="project" value="InterPro"/>
</dbReference>
<gene>
    <name evidence="2" type="ORF">H3H32_26280</name>
</gene>
<dbReference type="InterPro" id="IPR036390">
    <property type="entry name" value="WH_DNA-bd_sf"/>
</dbReference>
<proteinExistence type="predicted"/>
<keyword evidence="3" id="KW-1185">Reference proteome</keyword>
<dbReference type="KEGG" id="sfol:H3H32_26280"/>
<dbReference type="SUPFAM" id="SSF46785">
    <property type="entry name" value="Winged helix' DNA-binding domain"/>
    <property type="match status" value="1"/>
</dbReference>
<dbReference type="AlphaFoldDB" id="A0A7G5GRE8"/>
<evidence type="ECO:0000259" key="1">
    <source>
        <dbReference type="PROSITE" id="PS50995"/>
    </source>
</evidence>
<organism evidence="2 3">
    <name type="scientific">Spirosoma foliorum</name>
    <dbReference type="NCBI Taxonomy" id="2710596"/>
    <lineage>
        <taxon>Bacteria</taxon>
        <taxon>Pseudomonadati</taxon>
        <taxon>Bacteroidota</taxon>
        <taxon>Cytophagia</taxon>
        <taxon>Cytophagales</taxon>
        <taxon>Cytophagaceae</taxon>
        <taxon>Spirosoma</taxon>
    </lineage>
</organism>